<feature type="transmembrane region" description="Helical" evidence="8">
    <location>
        <begin position="287"/>
        <end position="306"/>
    </location>
</feature>
<feature type="transmembrane region" description="Helical" evidence="8">
    <location>
        <begin position="36"/>
        <end position="58"/>
    </location>
</feature>
<feature type="transmembrane region" description="Helical" evidence="8">
    <location>
        <begin position="222"/>
        <end position="244"/>
    </location>
</feature>
<accession>A0ABT7EDJ5</accession>
<evidence type="ECO:0000256" key="6">
    <source>
        <dbReference type="ARBA" id="ARBA00022989"/>
    </source>
</evidence>
<gene>
    <name evidence="9" type="ORF">QOZ84_15835</name>
</gene>
<name>A0ABT7EDJ5_9FIRM</name>
<evidence type="ECO:0000256" key="1">
    <source>
        <dbReference type="ARBA" id="ARBA00004651"/>
    </source>
</evidence>
<feature type="transmembrane region" description="Helical" evidence="8">
    <location>
        <begin position="7"/>
        <end position="24"/>
    </location>
</feature>
<comment type="caution">
    <text evidence="9">The sequence shown here is derived from an EMBL/GenBank/DDBJ whole genome shotgun (WGS) entry which is preliminary data.</text>
</comment>
<protein>
    <submittedName>
        <fullName evidence="9">AI-2E family transporter</fullName>
    </submittedName>
</protein>
<reference evidence="9 10" key="1">
    <citation type="submission" date="2023-05" db="EMBL/GenBank/DDBJ databases">
        <title>Rombocin, a short stable natural nisin variant, displays selective antimicrobial activity against Listeria monocytogenes and employs dual mode of action to kill target bacterial strains.</title>
        <authorList>
            <person name="Wambui J."/>
            <person name="Stephan R."/>
            <person name="Kuipers O.P."/>
        </authorList>
    </citation>
    <scope>NUCLEOTIDE SEQUENCE [LARGE SCALE GENOMIC DNA]</scope>
    <source>
        <strain evidence="9 10">RC002</strain>
    </source>
</reference>
<dbReference type="RefSeq" id="WP_284133868.1">
    <property type="nucleotide sequence ID" value="NZ_JASKYM010000014.1"/>
</dbReference>
<sequence>MISRENIKYYIFIAFISILIYKVVDTPTRLLSNIGGLIKILSPFLLGILFALLINPMMMLFEKKFNLHRILNILLCYIIISIVLILIGKIFIPDIINTLDTLIKEIPNYIVMLEEFLNRYVSKTNVLDIALPHIQKNLNVILKELINLFSKTSSDIVLYVFSLTSLLFNIAMGIILSIYMLFDKENISLGFKKLLYCATTKKKANSIINFFKMCHNIFYHYIIGRILDSAIIGVLAFIGFKFILKIDNVLFLSFIIFLTNIIPYFGPFMGAVPPFAMTLIQSPIKAFWVLVFIFVLQQIDGSIIGPKIMGDQVGLSPLWIISAVLIGGSLFGIIGVFLSVPIAAVIKSCLDKYIEKRIYIKGSK</sequence>
<dbReference type="PANTHER" id="PTHR21716:SF53">
    <property type="entry name" value="PERMEASE PERM-RELATED"/>
    <property type="match status" value="1"/>
</dbReference>
<keyword evidence="3" id="KW-0813">Transport</keyword>
<keyword evidence="4" id="KW-1003">Cell membrane</keyword>
<keyword evidence="6 8" id="KW-1133">Transmembrane helix</keyword>
<keyword evidence="5 8" id="KW-0812">Transmembrane</keyword>
<evidence type="ECO:0000313" key="10">
    <source>
        <dbReference type="Proteomes" id="UP001301012"/>
    </source>
</evidence>
<evidence type="ECO:0000256" key="7">
    <source>
        <dbReference type="ARBA" id="ARBA00023136"/>
    </source>
</evidence>
<dbReference type="PANTHER" id="PTHR21716">
    <property type="entry name" value="TRANSMEMBRANE PROTEIN"/>
    <property type="match status" value="1"/>
</dbReference>
<comment type="similarity">
    <text evidence="2">Belongs to the autoinducer-2 exporter (AI-2E) (TC 2.A.86) family.</text>
</comment>
<evidence type="ECO:0000256" key="4">
    <source>
        <dbReference type="ARBA" id="ARBA00022475"/>
    </source>
</evidence>
<dbReference type="Proteomes" id="UP001301012">
    <property type="component" value="Unassembled WGS sequence"/>
</dbReference>
<keyword evidence="7 8" id="KW-0472">Membrane</keyword>
<dbReference type="InterPro" id="IPR002549">
    <property type="entry name" value="AI-2E-like"/>
</dbReference>
<organism evidence="9 10">
    <name type="scientific">Romboutsia sedimentorum</name>
    <dbReference type="NCBI Taxonomy" id="1368474"/>
    <lineage>
        <taxon>Bacteria</taxon>
        <taxon>Bacillati</taxon>
        <taxon>Bacillota</taxon>
        <taxon>Clostridia</taxon>
        <taxon>Peptostreptococcales</taxon>
        <taxon>Peptostreptococcaceae</taxon>
        <taxon>Romboutsia</taxon>
    </lineage>
</organism>
<evidence type="ECO:0000256" key="5">
    <source>
        <dbReference type="ARBA" id="ARBA00022692"/>
    </source>
</evidence>
<evidence type="ECO:0000256" key="3">
    <source>
        <dbReference type="ARBA" id="ARBA00022448"/>
    </source>
</evidence>
<evidence type="ECO:0000256" key="2">
    <source>
        <dbReference type="ARBA" id="ARBA00009773"/>
    </source>
</evidence>
<feature type="transmembrane region" description="Helical" evidence="8">
    <location>
        <begin position="156"/>
        <end position="182"/>
    </location>
</feature>
<dbReference type="EMBL" id="JASKYM010000014">
    <property type="protein sequence ID" value="MDK2565005.1"/>
    <property type="molecule type" value="Genomic_DNA"/>
</dbReference>
<comment type="subcellular location">
    <subcellularLocation>
        <location evidence="1">Cell membrane</location>
        <topology evidence="1">Multi-pass membrane protein</topology>
    </subcellularLocation>
</comment>
<feature type="transmembrane region" description="Helical" evidence="8">
    <location>
        <begin position="318"/>
        <end position="346"/>
    </location>
</feature>
<proteinExistence type="inferred from homology"/>
<keyword evidence="10" id="KW-1185">Reference proteome</keyword>
<dbReference type="Pfam" id="PF01594">
    <property type="entry name" value="AI-2E_transport"/>
    <property type="match status" value="1"/>
</dbReference>
<evidence type="ECO:0000256" key="8">
    <source>
        <dbReference type="SAM" id="Phobius"/>
    </source>
</evidence>
<evidence type="ECO:0000313" key="9">
    <source>
        <dbReference type="EMBL" id="MDK2565005.1"/>
    </source>
</evidence>
<feature type="transmembrane region" description="Helical" evidence="8">
    <location>
        <begin position="250"/>
        <end position="275"/>
    </location>
</feature>
<feature type="transmembrane region" description="Helical" evidence="8">
    <location>
        <begin position="70"/>
        <end position="92"/>
    </location>
</feature>